<dbReference type="InterPro" id="IPR000219">
    <property type="entry name" value="DH_dom"/>
</dbReference>
<feature type="region of interest" description="Disordered" evidence="1">
    <location>
        <begin position="298"/>
        <end position="330"/>
    </location>
</feature>
<dbReference type="Proteomes" id="UP001213000">
    <property type="component" value="Unassembled WGS sequence"/>
</dbReference>
<dbReference type="Gene3D" id="1.20.900.10">
    <property type="entry name" value="Dbl homology (DH) domain"/>
    <property type="match status" value="1"/>
</dbReference>
<sequence>MTSVPELSPPSSSSSSSDSDEYPFHLALSTDTFSPLLNPSSTFSKPIGIVMGADVSNEDILDTSSYTQHQLYPNLLKSLPPSPISYRQEPAHISWSPLSAGAPSSVPSDFQNQINACRSRRSETLPRPSEKSFYRPSHPSFVKFPESLPLNRPQLHGLRSPHPRLISNSMGTEALISLAWRGEISSPIAASGYAPSRIGDTYMWPKLRISDTQVAPNRRASWPVKCDERRVELGDKITPRSQQSPPGVSAQSNFKADRWTLANAISDDQVTDETLVELLEELRLRRLRSTERFAFGFSSDPITPAEDTPGCLDPGSPDGTNTSPRAPDSVPEDIAKAWSSARRAVLTCRELVLTERHYLASLHVLLKGETQSSPTPLMLSRLPALIDASTRLVDLMEANPSVMGVCAAFLQVYDQLEEAFIQWCEVVGQFFNGDALGMLDTLVRRSNSSPVGVGSVVGEKALLTKNVVGSWGRKLQSKTVNFEDIASMVTGNSKGKAPSKPSVRDLAILPTQRITRYVLLFKELLIRAPPLDIKPTIERAAEAAITLARKADRAQDHAAFRRASTT</sequence>
<dbReference type="SUPFAM" id="SSF48065">
    <property type="entry name" value="DBL homology domain (DH-domain)"/>
    <property type="match status" value="1"/>
</dbReference>
<evidence type="ECO:0000313" key="3">
    <source>
        <dbReference type="EMBL" id="KAJ3570631.1"/>
    </source>
</evidence>
<evidence type="ECO:0000313" key="4">
    <source>
        <dbReference type="Proteomes" id="UP001213000"/>
    </source>
</evidence>
<name>A0AAD5VXQ2_9AGAR</name>
<evidence type="ECO:0000256" key="1">
    <source>
        <dbReference type="SAM" id="MobiDB-lite"/>
    </source>
</evidence>
<protein>
    <recommendedName>
        <fullName evidence="2">DH domain-containing protein</fullName>
    </recommendedName>
</protein>
<comment type="caution">
    <text evidence="3">The sequence shown here is derived from an EMBL/GenBank/DDBJ whole genome shotgun (WGS) entry which is preliminary data.</text>
</comment>
<dbReference type="PROSITE" id="PS50010">
    <property type="entry name" value="DH_2"/>
    <property type="match status" value="1"/>
</dbReference>
<reference evidence="3" key="1">
    <citation type="submission" date="2022-07" db="EMBL/GenBank/DDBJ databases">
        <title>Genome Sequence of Leucocoprinus birnbaumii.</title>
        <authorList>
            <person name="Buettner E."/>
        </authorList>
    </citation>
    <scope>NUCLEOTIDE SEQUENCE</scope>
    <source>
        <strain evidence="3">VT141</strain>
    </source>
</reference>
<organism evidence="3 4">
    <name type="scientific">Leucocoprinus birnbaumii</name>
    <dbReference type="NCBI Taxonomy" id="56174"/>
    <lineage>
        <taxon>Eukaryota</taxon>
        <taxon>Fungi</taxon>
        <taxon>Dikarya</taxon>
        <taxon>Basidiomycota</taxon>
        <taxon>Agaricomycotina</taxon>
        <taxon>Agaricomycetes</taxon>
        <taxon>Agaricomycetidae</taxon>
        <taxon>Agaricales</taxon>
        <taxon>Agaricineae</taxon>
        <taxon>Agaricaceae</taxon>
        <taxon>Leucocoprinus</taxon>
    </lineage>
</organism>
<feature type="domain" description="DH" evidence="2">
    <location>
        <begin position="343"/>
        <end position="554"/>
    </location>
</feature>
<dbReference type="InterPro" id="IPR035899">
    <property type="entry name" value="DBL_dom_sf"/>
</dbReference>
<dbReference type="EMBL" id="JANIEX010000227">
    <property type="protein sequence ID" value="KAJ3570631.1"/>
    <property type="molecule type" value="Genomic_DNA"/>
</dbReference>
<dbReference type="GO" id="GO:0005085">
    <property type="term" value="F:guanyl-nucleotide exchange factor activity"/>
    <property type="evidence" value="ECO:0007669"/>
    <property type="project" value="InterPro"/>
</dbReference>
<accession>A0AAD5VXQ2</accession>
<evidence type="ECO:0000259" key="2">
    <source>
        <dbReference type="PROSITE" id="PS50010"/>
    </source>
</evidence>
<gene>
    <name evidence="3" type="ORF">NP233_g4272</name>
</gene>
<feature type="region of interest" description="Disordered" evidence="1">
    <location>
        <begin position="1"/>
        <end position="21"/>
    </location>
</feature>
<keyword evidence="4" id="KW-1185">Reference proteome</keyword>
<dbReference type="AlphaFoldDB" id="A0AAD5VXQ2"/>
<proteinExistence type="predicted"/>